<protein>
    <submittedName>
        <fullName evidence="1">Uncharacterized protein</fullName>
    </submittedName>
</protein>
<sequence>MLLGCVLVTASACGAGQEAQTSNEAPAVQGADAQAGPMRLLDLMVPFRQDGYPAGSDVPLVVRIVSEATSTVQLSAVGPGPAGDNAVIPAEVTPDGVHRLPVAVAAQGCSLLVPPDGGYLIARKIKAEMTYGYSVSVRFTFTEGGSVDVAVPMAPPDAGVSGPQDPGLCRHPDW</sequence>
<evidence type="ECO:0000313" key="1">
    <source>
        <dbReference type="EMBL" id="GIM79832.1"/>
    </source>
</evidence>
<evidence type="ECO:0000313" key="2">
    <source>
        <dbReference type="Proteomes" id="UP000680865"/>
    </source>
</evidence>
<organism evidence="1 2">
    <name type="scientific">Winogradskya consettensis</name>
    <dbReference type="NCBI Taxonomy" id="113560"/>
    <lineage>
        <taxon>Bacteria</taxon>
        <taxon>Bacillati</taxon>
        <taxon>Actinomycetota</taxon>
        <taxon>Actinomycetes</taxon>
        <taxon>Micromonosporales</taxon>
        <taxon>Micromonosporaceae</taxon>
        <taxon>Winogradskya</taxon>
    </lineage>
</organism>
<name>A0A919SYR5_9ACTN</name>
<comment type="caution">
    <text evidence="1">The sequence shown here is derived from an EMBL/GenBank/DDBJ whole genome shotgun (WGS) entry which is preliminary data.</text>
</comment>
<dbReference type="EMBL" id="BOQP01000040">
    <property type="protein sequence ID" value="GIM79832.1"/>
    <property type="molecule type" value="Genomic_DNA"/>
</dbReference>
<keyword evidence="2" id="KW-1185">Reference proteome</keyword>
<gene>
    <name evidence="1" type="ORF">Aco04nite_67520</name>
</gene>
<reference evidence="1" key="1">
    <citation type="submission" date="2021-03" db="EMBL/GenBank/DDBJ databases">
        <title>Whole genome shotgun sequence of Actinoplanes consettensis NBRC 14913.</title>
        <authorList>
            <person name="Komaki H."/>
            <person name="Tamura T."/>
        </authorList>
    </citation>
    <scope>NUCLEOTIDE SEQUENCE</scope>
    <source>
        <strain evidence="1">NBRC 14913</strain>
    </source>
</reference>
<proteinExistence type="predicted"/>
<dbReference type="Proteomes" id="UP000680865">
    <property type="component" value="Unassembled WGS sequence"/>
</dbReference>
<dbReference type="AlphaFoldDB" id="A0A919SYR5"/>
<accession>A0A919SYR5</accession>